<feature type="region of interest" description="Disordered" evidence="1">
    <location>
        <begin position="1"/>
        <end position="24"/>
    </location>
</feature>
<evidence type="ECO:0000313" key="4">
    <source>
        <dbReference type="Proteomes" id="UP000769766"/>
    </source>
</evidence>
<accession>A0A932FVI5</accession>
<reference evidence="3" key="1">
    <citation type="submission" date="2020-07" db="EMBL/GenBank/DDBJ databases">
        <title>Huge and variable diversity of episymbiotic CPR bacteria and DPANN archaea in groundwater ecosystems.</title>
        <authorList>
            <person name="He C.Y."/>
            <person name="Keren R."/>
            <person name="Whittaker M."/>
            <person name="Farag I.F."/>
            <person name="Doudna J."/>
            <person name="Cate J.H.D."/>
            <person name="Banfield J.F."/>
        </authorList>
    </citation>
    <scope>NUCLEOTIDE SEQUENCE</scope>
    <source>
        <strain evidence="3">NC_groundwater_672_Ag_B-0.1um_62_36</strain>
    </source>
</reference>
<keyword evidence="2" id="KW-0812">Transmembrane</keyword>
<feature type="region of interest" description="Disordered" evidence="1">
    <location>
        <begin position="70"/>
        <end position="90"/>
    </location>
</feature>
<feature type="region of interest" description="Disordered" evidence="1">
    <location>
        <begin position="132"/>
        <end position="176"/>
    </location>
</feature>
<dbReference type="Proteomes" id="UP000769766">
    <property type="component" value="Unassembled WGS sequence"/>
</dbReference>
<gene>
    <name evidence="3" type="ORF">HYY20_07780</name>
</gene>
<sequence>MKGKTEPQAKPEAGHSSEEHDTRYEHSDMAIRPIAALGIGLILTAVVLYLALWGLFRLFTIEREQADVPPPPVFRGQPLPPQPRLQASPSADLAKMRAEEDARLNSYGWVDPQAGTVRIPIDRAMERILQQGLPARGETSLPPVSRPGNPDSSGGRQLGDREQGTGNREMRTPDPQ</sequence>
<evidence type="ECO:0000313" key="3">
    <source>
        <dbReference type="EMBL" id="MBI2876765.1"/>
    </source>
</evidence>
<evidence type="ECO:0000256" key="1">
    <source>
        <dbReference type="SAM" id="MobiDB-lite"/>
    </source>
</evidence>
<feature type="compositionally biased region" description="Basic and acidic residues" evidence="1">
    <location>
        <begin position="158"/>
        <end position="176"/>
    </location>
</feature>
<protein>
    <submittedName>
        <fullName evidence="3">Uncharacterized protein</fullName>
    </submittedName>
</protein>
<name>A0A932FVI5_UNCTE</name>
<keyword evidence="2" id="KW-1133">Transmembrane helix</keyword>
<evidence type="ECO:0000256" key="2">
    <source>
        <dbReference type="SAM" id="Phobius"/>
    </source>
</evidence>
<dbReference type="AlphaFoldDB" id="A0A932FVI5"/>
<feature type="compositionally biased region" description="Pro residues" evidence="1">
    <location>
        <begin position="70"/>
        <end position="83"/>
    </location>
</feature>
<dbReference type="EMBL" id="JACPRF010000232">
    <property type="protein sequence ID" value="MBI2876765.1"/>
    <property type="molecule type" value="Genomic_DNA"/>
</dbReference>
<organism evidence="3 4">
    <name type="scientific">Tectimicrobiota bacterium</name>
    <dbReference type="NCBI Taxonomy" id="2528274"/>
    <lineage>
        <taxon>Bacteria</taxon>
        <taxon>Pseudomonadati</taxon>
        <taxon>Nitrospinota/Tectimicrobiota group</taxon>
        <taxon>Candidatus Tectimicrobiota</taxon>
    </lineage>
</organism>
<proteinExistence type="predicted"/>
<keyword evidence="2" id="KW-0472">Membrane</keyword>
<feature type="transmembrane region" description="Helical" evidence="2">
    <location>
        <begin position="34"/>
        <end position="56"/>
    </location>
</feature>
<comment type="caution">
    <text evidence="3">The sequence shown here is derived from an EMBL/GenBank/DDBJ whole genome shotgun (WGS) entry which is preliminary data.</text>
</comment>